<proteinExistence type="predicted"/>
<dbReference type="AlphaFoldDB" id="A0A4R2C4P3"/>
<dbReference type="SMART" id="SM00382">
    <property type="entry name" value="AAA"/>
    <property type="match status" value="1"/>
</dbReference>
<feature type="domain" description="ABC transporter" evidence="4">
    <location>
        <begin position="7"/>
        <end position="228"/>
    </location>
</feature>
<dbReference type="Gene3D" id="3.40.50.300">
    <property type="entry name" value="P-loop containing nucleotide triphosphate hydrolases"/>
    <property type="match status" value="1"/>
</dbReference>
<dbReference type="PROSITE" id="PS50893">
    <property type="entry name" value="ABC_TRANSPORTER_2"/>
    <property type="match status" value="1"/>
</dbReference>
<dbReference type="InterPro" id="IPR027417">
    <property type="entry name" value="P-loop_NTPase"/>
</dbReference>
<dbReference type="EMBL" id="SLVX01000033">
    <property type="protein sequence ID" value="TCN34685.1"/>
    <property type="molecule type" value="Genomic_DNA"/>
</dbReference>
<dbReference type="CDD" id="cd03219">
    <property type="entry name" value="ABC_Mj1267_LivG_branched"/>
    <property type="match status" value="1"/>
</dbReference>
<evidence type="ECO:0000256" key="3">
    <source>
        <dbReference type="ARBA" id="ARBA00022840"/>
    </source>
</evidence>
<dbReference type="PANTHER" id="PTHR45772:SF8">
    <property type="entry name" value="HIGH-AFFINITY BRANCHED-CHAIN AMINO ACID TRANSPORT ATP-BINDING PROTEIN"/>
    <property type="match status" value="1"/>
</dbReference>
<dbReference type="InterPro" id="IPR003593">
    <property type="entry name" value="AAA+_ATPase"/>
</dbReference>
<dbReference type="InterPro" id="IPR051120">
    <property type="entry name" value="ABC_AA/LPS_Transport"/>
</dbReference>
<keyword evidence="6" id="KW-1185">Reference proteome</keyword>
<dbReference type="GO" id="GO:0005886">
    <property type="term" value="C:plasma membrane"/>
    <property type="evidence" value="ECO:0007669"/>
    <property type="project" value="TreeGrafter"/>
</dbReference>
<evidence type="ECO:0000256" key="1">
    <source>
        <dbReference type="ARBA" id="ARBA00022448"/>
    </source>
</evidence>
<evidence type="ECO:0000313" key="5">
    <source>
        <dbReference type="EMBL" id="TCN34685.1"/>
    </source>
</evidence>
<keyword evidence="2" id="KW-0547">Nucleotide-binding</keyword>
<reference evidence="5 6" key="1">
    <citation type="submission" date="2019-03" db="EMBL/GenBank/DDBJ databases">
        <title>Genomic Encyclopedia of Type Strains, Phase IV (KMG-IV): sequencing the most valuable type-strain genomes for metagenomic binning, comparative biology and taxonomic classification.</title>
        <authorList>
            <person name="Goeker M."/>
        </authorList>
    </citation>
    <scope>NUCLEOTIDE SEQUENCE [LARGE SCALE GENOMIC DNA]</scope>
    <source>
        <strain evidence="5 6">DSM 18401</strain>
    </source>
</reference>
<dbReference type="PANTHER" id="PTHR45772">
    <property type="entry name" value="CONSERVED COMPONENT OF ABC TRANSPORTER FOR NATURAL AMINO ACIDS-RELATED"/>
    <property type="match status" value="1"/>
</dbReference>
<protein>
    <submittedName>
        <fullName evidence="5">Amino acid/amide ABC transporter ATP-binding protein 1 (HAAT family)</fullName>
    </submittedName>
</protein>
<keyword evidence="1" id="KW-0813">Transport</keyword>
<evidence type="ECO:0000313" key="6">
    <source>
        <dbReference type="Proteomes" id="UP000295351"/>
    </source>
</evidence>
<dbReference type="InterPro" id="IPR003439">
    <property type="entry name" value="ABC_transporter-like_ATP-bd"/>
</dbReference>
<name>A0A4R2C4P3_SHIGR</name>
<sequence length="229" mass="23984">MTGGGDLRTEGLGRRFGGLVAVEDVSVTFAAGGVSCVIGPNGAGKSTLLNMICGAIAPSSGRILFDGKPINGLSRHAIARAGIARKFQVPSVFGSLTVAENLAVAGGGDTEEVMALTGLSGERDTRADVLAHGKKQWLEIAMGLIRKPRLLLLDEPTAGLSPEETQAVAELLLSLRGACTVVVIDHDMHFVRALSARTVVMHQGRLVAEGDFASIERDPMVRDIYLGRA</sequence>
<dbReference type="GO" id="GO:0005524">
    <property type="term" value="F:ATP binding"/>
    <property type="evidence" value="ECO:0007669"/>
    <property type="project" value="UniProtKB-KW"/>
</dbReference>
<dbReference type="Proteomes" id="UP000295351">
    <property type="component" value="Unassembled WGS sequence"/>
</dbReference>
<organism evidence="5 6">
    <name type="scientific">Shinella granuli</name>
    <dbReference type="NCBI Taxonomy" id="323621"/>
    <lineage>
        <taxon>Bacteria</taxon>
        <taxon>Pseudomonadati</taxon>
        <taxon>Pseudomonadota</taxon>
        <taxon>Alphaproteobacteria</taxon>
        <taxon>Hyphomicrobiales</taxon>
        <taxon>Rhizobiaceae</taxon>
        <taxon>Shinella</taxon>
    </lineage>
</organism>
<evidence type="ECO:0000259" key="4">
    <source>
        <dbReference type="PROSITE" id="PS50893"/>
    </source>
</evidence>
<dbReference type="RefSeq" id="WP_133036763.1">
    <property type="nucleotide sequence ID" value="NZ_BAABEI010000007.1"/>
</dbReference>
<gene>
    <name evidence="5" type="ORF">EV665_1336</name>
</gene>
<comment type="caution">
    <text evidence="5">The sequence shown here is derived from an EMBL/GenBank/DDBJ whole genome shotgun (WGS) entry which is preliminary data.</text>
</comment>
<accession>A0A4R2C4P3</accession>
<evidence type="ECO:0000256" key="2">
    <source>
        <dbReference type="ARBA" id="ARBA00022741"/>
    </source>
</evidence>
<dbReference type="SUPFAM" id="SSF52540">
    <property type="entry name" value="P-loop containing nucleoside triphosphate hydrolases"/>
    <property type="match status" value="1"/>
</dbReference>
<dbReference type="GO" id="GO:0016887">
    <property type="term" value="F:ATP hydrolysis activity"/>
    <property type="evidence" value="ECO:0007669"/>
    <property type="project" value="InterPro"/>
</dbReference>
<keyword evidence="3 5" id="KW-0067">ATP-binding</keyword>
<dbReference type="Pfam" id="PF00005">
    <property type="entry name" value="ABC_tran"/>
    <property type="match status" value="1"/>
</dbReference>